<keyword evidence="8" id="KW-1185">Reference proteome</keyword>
<evidence type="ECO:0000256" key="4">
    <source>
        <dbReference type="PIRSR" id="PIRSR000524-1"/>
    </source>
</evidence>
<evidence type="ECO:0000256" key="3">
    <source>
        <dbReference type="ARBA" id="ARBA00022898"/>
    </source>
</evidence>
<dbReference type="GO" id="GO:0004760">
    <property type="term" value="F:L-serine-pyruvate transaminase activity"/>
    <property type="evidence" value="ECO:0007669"/>
    <property type="project" value="TreeGrafter"/>
</dbReference>
<evidence type="ECO:0000256" key="1">
    <source>
        <dbReference type="ARBA" id="ARBA00001933"/>
    </source>
</evidence>
<feature type="binding site" evidence="4">
    <location>
        <position position="367"/>
    </location>
    <ligand>
        <name>substrate</name>
    </ligand>
</feature>
<dbReference type="GO" id="GO:0008453">
    <property type="term" value="F:alanine-glyoxylate transaminase activity"/>
    <property type="evidence" value="ECO:0007669"/>
    <property type="project" value="TreeGrafter"/>
</dbReference>
<feature type="domain" description="Aminotransferase class V" evidence="6">
    <location>
        <begin position="85"/>
        <end position="352"/>
    </location>
</feature>
<feature type="modified residue" description="N6-(pyridoxal phosphate)lysine" evidence="5">
    <location>
        <position position="219"/>
    </location>
</feature>
<dbReference type="PIRSF" id="PIRSF000524">
    <property type="entry name" value="SPT"/>
    <property type="match status" value="1"/>
</dbReference>
<evidence type="ECO:0000313" key="7">
    <source>
        <dbReference type="EMBL" id="SFK96038.1"/>
    </source>
</evidence>
<evidence type="ECO:0000256" key="2">
    <source>
        <dbReference type="ARBA" id="ARBA00009236"/>
    </source>
</evidence>
<dbReference type="FunFam" id="3.90.1150.10:FF:000204">
    <property type="entry name" value="Hypothetical aminotransferase"/>
    <property type="match status" value="1"/>
</dbReference>
<comment type="cofactor">
    <cofactor evidence="1 5">
        <name>pyridoxal 5'-phosphate</name>
        <dbReference type="ChEBI" id="CHEBI:597326"/>
    </cofactor>
</comment>
<dbReference type="InterPro" id="IPR024169">
    <property type="entry name" value="SP_NH2Trfase/AEP_transaminase"/>
</dbReference>
<reference evidence="7 8" key="1">
    <citation type="submission" date="2016-10" db="EMBL/GenBank/DDBJ databases">
        <authorList>
            <person name="de Groot N.N."/>
        </authorList>
    </citation>
    <scope>NUCLEOTIDE SEQUENCE [LARGE SCALE GENOMIC DNA]</scope>
    <source>
        <strain evidence="7 8">DSM 16199</strain>
    </source>
</reference>
<dbReference type="EMBL" id="FOTF01000005">
    <property type="protein sequence ID" value="SFK96038.1"/>
    <property type="molecule type" value="Genomic_DNA"/>
</dbReference>
<dbReference type="InterPro" id="IPR000192">
    <property type="entry name" value="Aminotrans_V_dom"/>
</dbReference>
<dbReference type="GO" id="GO:0019265">
    <property type="term" value="P:glycine biosynthetic process, by transamination of glyoxylate"/>
    <property type="evidence" value="ECO:0007669"/>
    <property type="project" value="TreeGrafter"/>
</dbReference>
<dbReference type="STRING" id="195913.SAMN04488004_10516"/>
<dbReference type="Pfam" id="PF00266">
    <property type="entry name" value="Aminotran_5"/>
    <property type="match status" value="1"/>
</dbReference>
<evidence type="ECO:0000313" key="8">
    <source>
        <dbReference type="Proteomes" id="UP000199550"/>
    </source>
</evidence>
<keyword evidence="7" id="KW-0670">Pyruvate</keyword>
<dbReference type="FunFam" id="3.40.640.10:FF:000054">
    <property type="entry name" value="Serine--glyoxylate aminotransferase"/>
    <property type="match status" value="1"/>
</dbReference>
<gene>
    <name evidence="7" type="ORF">SAMN04488004_10516</name>
</gene>
<comment type="similarity">
    <text evidence="2">Belongs to the class-V pyridoxal-phosphate-dependent aminotransferase family.</text>
</comment>
<dbReference type="InterPro" id="IPR015421">
    <property type="entry name" value="PyrdxlP-dep_Trfase_major"/>
</dbReference>
<proteinExistence type="inferred from homology"/>
<dbReference type="Gene3D" id="3.40.640.10">
    <property type="entry name" value="Type I PLP-dependent aspartate aminotransferase-like (Major domain)"/>
    <property type="match status" value="1"/>
</dbReference>
<dbReference type="PANTHER" id="PTHR21152">
    <property type="entry name" value="AMINOTRANSFERASE CLASS V"/>
    <property type="match status" value="1"/>
</dbReference>
<dbReference type="Gene3D" id="3.90.1150.10">
    <property type="entry name" value="Aspartate Aminotransferase, domain 1"/>
    <property type="match status" value="1"/>
</dbReference>
<dbReference type="InterPro" id="IPR015424">
    <property type="entry name" value="PyrdxlP-dep_Trfase"/>
</dbReference>
<dbReference type="InterPro" id="IPR015422">
    <property type="entry name" value="PyrdxlP-dep_Trfase_small"/>
</dbReference>
<evidence type="ECO:0000259" key="6">
    <source>
        <dbReference type="Pfam" id="PF00266"/>
    </source>
</evidence>
<name>A0A1I4DQS8_9RHOB</name>
<sequence>MLTLRRGRVLFAAKPDNESLPMSLSQGRTYLAIPGPSVMPDAVLRAMHRASPNIYEGELHDVVASLLPDLKALAQTTGDVAIYTGNGHAAWEASLANVCAPGDTVLVLATGRFGHGWAEMARGLGLSVDVLDFGEQDAVDMDRVTAALKADSAGLIKAVLVCQTDTSTGVRNDVAGVRAAMDAAGHDALLMADCMASLGCDNFAMDDWGVDVMVAGCQKGLMTPAGLGFVFFNAKAAGRQVGRVSVWWNWQPRAHPNMFYEYFNGTAPTHHLYGLRAALDLIKEEGLDNVMARHAVLARAIWAACDVWGQGGALRLNVKDPANRSHSVTSIGMEPGQGDKLRQWCEHQAGLTLGIGLGREPADAWFRIGHMGHVNAQMILGCLATIEAGLIACDIPHQAGGIRAAAEVIAAA</sequence>
<protein>
    <submittedName>
        <fullName evidence="7">Alanine-glyoxylate transaminase / serine-glyoxylate transaminase / serine-pyruvate transaminase</fullName>
    </submittedName>
</protein>
<dbReference type="AlphaFoldDB" id="A0A1I4DQS8"/>
<dbReference type="PANTHER" id="PTHR21152:SF40">
    <property type="entry name" value="ALANINE--GLYOXYLATE AMINOTRANSFERASE"/>
    <property type="match status" value="1"/>
</dbReference>
<organism evidence="7 8">
    <name type="scientific">Loktanella salsilacus</name>
    <dbReference type="NCBI Taxonomy" id="195913"/>
    <lineage>
        <taxon>Bacteria</taxon>
        <taxon>Pseudomonadati</taxon>
        <taxon>Pseudomonadota</taxon>
        <taxon>Alphaproteobacteria</taxon>
        <taxon>Rhodobacterales</taxon>
        <taxon>Roseobacteraceae</taxon>
        <taxon>Loktanella</taxon>
    </lineage>
</organism>
<keyword evidence="3 5" id="KW-0663">Pyridoxal phosphate</keyword>
<evidence type="ECO:0000256" key="5">
    <source>
        <dbReference type="PIRSR" id="PIRSR000524-50"/>
    </source>
</evidence>
<accession>A0A1I4DQS8</accession>
<dbReference type="Proteomes" id="UP000199550">
    <property type="component" value="Unassembled WGS sequence"/>
</dbReference>
<dbReference type="SUPFAM" id="SSF53383">
    <property type="entry name" value="PLP-dependent transferases"/>
    <property type="match status" value="1"/>
</dbReference>